<organism evidence="4 5">
    <name type="scientific">Chlorella sorokiniana</name>
    <name type="common">Freshwater green alga</name>
    <dbReference type="NCBI Taxonomy" id="3076"/>
    <lineage>
        <taxon>Eukaryota</taxon>
        <taxon>Viridiplantae</taxon>
        <taxon>Chlorophyta</taxon>
        <taxon>core chlorophytes</taxon>
        <taxon>Trebouxiophyceae</taxon>
        <taxon>Chlorellales</taxon>
        <taxon>Chlorellaceae</taxon>
        <taxon>Chlorella clade</taxon>
        <taxon>Chlorella</taxon>
    </lineage>
</organism>
<keyword evidence="2" id="KW-0235">DNA replication</keyword>
<dbReference type="GO" id="GO:0000785">
    <property type="term" value="C:chromatin"/>
    <property type="evidence" value="ECO:0007669"/>
    <property type="project" value="TreeGrafter"/>
</dbReference>
<evidence type="ECO:0000313" key="4">
    <source>
        <dbReference type="EMBL" id="PRW45519.1"/>
    </source>
</evidence>
<dbReference type="GO" id="GO:0034088">
    <property type="term" value="P:maintenance of mitotic sister chromatid cohesion"/>
    <property type="evidence" value="ECO:0007669"/>
    <property type="project" value="TreeGrafter"/>
</dbReference>
<dbReference type="OrthoDB" id="509283at2759"/>
<evidence type="ECO:0000256" key="2">
    <source>
        <dbReference type="ARBA" id="ARBA00022705"/>
    </source>
</evidence>
<name>A0A2P6TMF7_CHLSO</name>
<dbReference type="GO" id="GO:0031390">
    <property type="term" value="C:Ctf18 RFC-like complex"/>
    <property type="evidence" value="ECO:0007669"/>
    <property type="project" value="InterPro"/>
</dbReference>
<dbReference type="STRING" id="3076.A0A2P6TMF7"/>
<dbReference type="EMBL" id="LHPG02000011">
    <property type="protein sequence ID" value="PRW45519.1"/>
    <property type="molecule type" value="Genomic_DNA"/>
</dbReference>
<comment type="caution">
    <text evidence="4">The sequence shown here is derived from an EMBL/GenBank/DDBJ whole genome shotgun (WGS) entry which is preliminary data.</text>
</comment>
<feature type="region of interest" description="Disordered" evidence="3">
    <location>
        <begin position="276"/>
        <end position="318"/>
    </location>
</feature>
<evidence type="ECO:0000313" key="5">
    <source>
        <dbReference type="Proteomes" id="UP000239899"/>
    </source>
</evidence>
<dbReference type="GO" id="GO:0000775">
    <property type="term" value="C:chromosome, centromeric region"/>
    <property type="evidence" value="ECO:0007669"/>
    <property type="project" value="TreeGrafter"/>
</dbReference>
<protein>
    <submittedName>
        <fullName evidence="4">Sister chromatid cohesion DCC1</fullName>
    </submittedName>
</protein>
<dbReference type="Pfam" id="PF09724">
    <property type="entry name" value="Dcc1"/>
    <property type="match status" value="1"/>
</dbReference>
<dbReference type="PANTHER" id="PTHR13395">
    <property type="entry name" value="SISTER CHROMATID COHESION PROTEIN DCC1-RELATED"/>
    <property type="match status" value="1"/>
</dbReference>
<dbReference type="Proteomes" id="UP000239899">
    <property type="component" value="Unassembled WGS sequence"/>
</dbReference>
<evidence type="ECO:0000256" key="3">
    <source>
        <dbReference type="SAM" id="MobiDB-lite"/>
    </source>
</evidence>
<proteinExistence type="inferred from homology"/>
<evidence type="ECO:0000256" key="1">
    <source>
        <dbReference type="ARBA" id="ARBA00007017"/>
    </source>
</evidence>
<reference evidence="4 5" key="1">
    <citation type="journal article" date="2018" name="Plant J.">
        <title>Genome sequences of Chlorella sorokiniana UTEX 1602 and Micractinium conductrix SAG 241.80: implications to maltose excretion by a green alga.</title>
        <authorList>
            <person name="Arriola M.B."/>
            <person name="Velmurugan N."/>
            <person name="Zhang Y."/>
            <person name="Plunkett M.H."/>
            <person name="Hondzo H."/>
            <person name="Barney B.M."/>
        </authorList>
    </citation>
    <scope>NUCLEOTIDE SEQUENCE [LARGE SCALE GENOMIC DNA]</scope>
    <source>
        <strain evidence="5">UTEX 1602</strain>
    </source>
</reference>
<dbReference type="GO" id="GO:0006260">
    <property type="term" value="P:DNA replication"/>
    <property type="evidence" value="ECO:0007669"/>
    <property type="project" value="UniProtKB-KW"/>
</dbReference>
<dbReference type="InterPro" id="IPR019128">
    <property type="entry name" value="Dcc1"/>
</dbReference>
<accession>A0A2P6TMF7</accession>
<sequence length="460" mass="48367">MAPGQPLALERGQPRTLAYAADIRHDLRLLEVADDAMLDELLADGLCLKGGPGEEAVLCSSSRTYAVKNVETTNLCLLVQEEPAHPAAAAAALASQDPNVQPTPPGVLLGLGTQLQKNQAAATQPPVTAAAVVSSHLELVAVGPRLHQLDELLQKRQYGCDADEDMQDSEQPGGGSGGFSGGYTEAELLARVQCSPGELQAALRDRHALCLDGRCCTVDAGYQGMLLELVLLTAVEHGWPLSELPGAKVAAALEPHGYDPRVTVHCLASFGAPVGSGGSQEGDGPAAMQTDEAAAEAAAGTAAADADDGSGSGSGSSSGSGVYALDEAAVCLHFARSLLAAQPDWELFEFEEAWRRAVPEGMLPRMEMLRGEALRYGGGTGAAGIPQPLRLKRFALAALPRDAPTRFAALFAERQRWEWEDLEPYVQDLRGPGQTAEALLLKYTRASQAKPTDPVTYSMR</sequence>
<gene>
    <name evidence="4" type="ORF">C2E21_5925</name>
</gene>
<dbReference type="AlphaFoldDB" id="A0A2P6TMF7"/>
<dbReference type="PANTHER" id="PTHR13395:SF6">
    <property type="entry name" value="SISTER CHROMATID COHESION PROTEIN DCC1"/>
    <property type="match status" value="1"/>
</dbReference>
<feature type="compositionally biased region" description="Low complexity" evidence="3">
    <location>
        <begin position="290"/>
        <end position="304"/>
    </location>
</feature>
<comment type="similarity">
    <text evidence="1">Belongs to the DCC1 family.</text>
</comment>
<keyword evidence="5" id="KW-1185">Reference proteome</keyword>